<protein>
    <submittedName>
        <fullName evidence="1">Uncharacterized protein</fullName>
    </submittedName>
</protein>
<sequence length="123" mass="14447">MKLYDGTTYPEERIAQYRERMEIIPISLHLKEACLCKGFRDYISRFGRESLDIPNIDVATAVQAFKMGLKRESPFYEDLEMNPCWNFVRPQTREASLIGFTHLQTVLKLEYQNNAAESFIHHN</sequence>
<comment type="caution">
    <text evidence="1">The sequence shown here is derived from an EMBL/GenBank/DDBJ whole genome shotgun (WGS) entry which is preliminary data.</text>
</comment>
<proteinExistence type="predicted"/>
<evidence type="ECO:0000313" key="2">
    <source>
        <dbReference type="Proteomes" id="UP001056120"/>
    </source>
</evidence>
<organism evidence="1 2">
    <name type="scientific">Smallanthus sonchifolius</name>
    <dbReference type="NCBI Taxonomy" id="185202"/>
    <lineage>
        <taxon>Eukaryota</taxon>
        <taxon>Viridiplantae</taxon>
        <taxon>Streptophyta</taxon>
        <taxon>Embryophyta</taxon>
        <taxon>Tracheophyta</taxon>
        <taxon>Spermatophyta</taxon>
        <taxon>Magnoliopsida</taxon>
        <taxon>eudicotyledons</taxon>
        <taxon>Gunneridae</taxon>
        <taxon>Pentapetalae</taxon>
        <taxon>asterids</taxon>
        <taxon>campanulids</taxon>
        <taxon>Asterales</taxon>
        <taxon>Asteraceae</taxon>
        <taxon>Asteroideae</taxon>
        <taxon>Heliantheae alliance</taxon>
        <taxon>Millerieae</taxon>
        <taxon>Smallanthus</taxon>
    </lineage>
</organism>
<accession>A0ACB9JNV9</accession>
<reference evidence="2" key="1">
    <citation type="journal article" date="2022" name="Mol. Ecol. Resour.">
        <title>The genomes of chicory, endive, great burdock and yacon provide insights into Asteraceae palaeo-polyploidization history and plant inulin production.</title>
        <authorList>
            <person name="Fan W."/>
            <person name="Wang S."/>
            <person name="Wang H."/>
            <person name="Wang A."/>
            <person name="Jiang F."/>
            <person name="Liu H."/>
            <person name="Zhao H."/>
            <person name="Xu D."/>
            <person name="Zhang Y."/>
        </authorList>
    </citation>
    <scope>NUCLEOTIDE SEQUENCE [LARGE SCALE GENOMIC DNA]</scope>
    <source>
        <strain evidence="2">cv. Yunnan</strain>
    </source>
</reference>
<dbReference type="EMBL" id="CM042020">
    <property type="protein sequence ID" value="KAI3821416.1"/>
    <property type="molecule type" value="Genomic_DNA"/>
</dbReference>
<keyword evidence="2" id="KW-1185">Reference proteome</keyword>
<gene>
    <name evidence="1" type="ORF">L1987_08984</name>
</gene>
<dbReference type="Proteomes" id="UP001056120">
    <property type="component" value="Linkage Group LG03"/>
</dbReference>
<reference evidence="1 2" key="2">
    <citation type="journal article" date="2022" name="Mol. Ecol. Resour.">
        <title>The genomes of chicory, endive, great burdock and yacon provide insights into Asteraceae paleo-polyploidization history and plant inulin production.</title>
        <authorList>
            <person name="Fan W."/>
            <person name="Wang S."/>
            <person name="Wang H."/>
            <person name="Wang A."/>
            <person name="Jiang F."/>
            <person name="Liu H."/>
            <person name="Zhao H."/>
            <person name="Xu D."/>
            <person name="Zhang Y."/>
        </authorList>
    </citation>
    <scope>NUCLEOTIDE SEQUENCE [LARGE SCALE GENOMIC DNA]</scope>
    <source>
        <strain evidence="2">cv. Yunnan</strain>
        <tissue evidence="1">Leaves</tissue>
    </source>
</reference>
<evidence type="ECO:0000313" key="1">
    <source>
        <dbReference type="EMBL" id="KAI3821416.1"/>
    </source>
</evidence>
<name>A0ACB9JNV9_9ASTR</name>